<feature type="region of interest" description="Disordered" evidence="1">
    <location>
        <begin position="204"/>
        <end position="227"/>
    </location>
</feature>
<evidence type="ECO:0000256" key="1">
    <source>
        <dbReference type="SAM" id="MobiDB-lite"/>
    </source>
</evidence>
<dbReference type="RefSeq" id="WP_194035190.1">
    <property type="nucleotide sequence ID" value="NZ_CP063657.1"/>
</dbReference>
<feature type="compositionally biased region" description="Polar residues" evidence="1">
    <location>
        <begin position="218"/>
        <end position="227"/>
    </location>
</feature>
<dbReference type="PANTHER" id="PTHR34606">
    <property type="entry name" value="BON DOMAIN-CONTAINING PROTEIN"/>
    <property type="match status" value="1"/>
</dbReference>
<reference evidence="3 4" key="1">
    <citation type="submission" date="2020-10" db="EMBL/GenBank/DDBJ databases">
        <title>complete genome sequencing of Lysobacter sp. H23M41.</title>
        <authorList>
            <person name="Bae J.-W."/>
            <person name="Lee S.-Y."/>
        </authorList>
    </citation>
    <scope>NUCLEOTIDE SEQUENCE [LARGE SCALE GENOMIC DNA]</scope>
    <source>
        <strain evidence="3 4">H23M41</strain>
    </source>
</reference>
<evidence type="ECO:0000259" key="2">
    <source>
        <dbReference type="PROSITE" id="PS50914"/>
    </source>
</evidence>
<dbReference type="PROSITE" id="PS50914">
    <property type="entry name" value="BON"/>
    <property type="match status" value="1"/>
</dbReference>
<gene>
    <name evidence="3" type="ORF">INQ42_03660</name>
</gene>
<sequence>MTGKNVGDDLKSMAQDVADLGAGYMRIGRRWLEMQRNQVVEAYDDMGEREGSPASDESRARRGGRGPHGRRGRWQGRAGAGPDSYLDDTQGPGYAEPGRTQPPFGGTAAGDDSDFLPPGNQTYGRSSYRGVGPKNYTRSDQRITEDLCESLTRCRHVDPSDVSVNVSGGVVTLTGTVRERWMKHRIEDLAAACDGVRSVENKIQVPSAERASEGVSAGDTTLPDTDL</sequence>
<dbReference type="Proteomes" id="UP000593932">
    <property type="component" value="Chromosome"/>
</dbReference>
<evidence type="ECO:0000313" key="3">
    <source>
        <dbReference type="EMBL" id="QOW22696.1"/>
    </source>
</evidence>
<feature type="compositionally biased region" description="Basic and acidic residues" evidence="1">
    <location>
        <begin position="46"/>
        <end position="60"/>
    </location>
</feature>
<dbReference type="Gene3D" id="3.30.1340.30">
    <property type="match status" value="1"/>
</dbReference>
<keyword evidence="4" id="KW-1185">Reference proteome</keyword>
<feature type="domain" description="BON" evidence="2">
    <location>
        <begin position="139"/>
        <end position="207"/>
    </location>
</feature>
<evidence type="ECO:0000313" key="4">
    <source>
        <dbReference type="Proteomes" id="UP000593932"/>
    </source>
</evidence>
<feature type="region of interest" description="Disordered" evidence="1">
    <location>
        <begin position="43"/>
        <end position="137"/>
    </location>
</feature>
<dbReference type="Pfam" id="PF04972">
    <property type="entry name" value="BON"/>
    <property type="match status" value="1"/>
</dbReference>
<dbReference type="PANTHER" id="PTHR34606:SF15">
    <property type="entry name" value="BON DOMAIN-CONTAINING PROTEIN"/>
    <property type="match status" value="1"/>
</dbReference>
<organism evidence="3 4">
    <name type="scientific">Novilysobacter avium</name>
    <dbReference type="NCBI Taxonomy" id="2781023"/>
    <lineage>
        <taxon>Bacteria</taxon>
        <taxon>Pseudomonadati</taxon>
        <taxon>Pseudomonadota</taxon>
        <taxon>Gammaproteobacteria</taxon>
        <taxon>Lysobacterales</taxon>
        <taxon>Lysobacteraceae</taxon>
        <taxon>Novilysobacter</taxon>
    </lineage>
</organism>
<dbReference type="InterPro" id="IPR007055">
    <property type="entry name" value="BON_dom"/>
</dbReference>
<dbReference type="InterPro" id="IPR051686">
    <property type="entry name" value="Lipoprotein_DolP"/>
</dbReference>
<proteinExistence type="predicted"/>
<dbReference type="EMBL" id="CP063657">
    <property type="protein sequence ID" value="QOW22696.1"/>
    <property type="molecule type" value="Genomic_DNA"/>
</dbReference>
<name>A0A7S6UM15_9GAMM</name>
<feature type="compositionally biased region" description="Basic residues" evidence="1">
    <location>
        <begin position="61"/>
        <end position="74"/>
    </location>
</feature>
<protein>
    <submittedName>
        <fullName evidence="3">BON domain-containing protein</fullName>
    </submittedName>
</protein>
<accession>A0A7S6UM15</accession>